<feature type="compositionally biased region" description="Polar residues" evidence="1">
    <location>
        <begin position="354"/>
        <end position="365"/>
    </location>
</feature>
<proteinExistence type="predicted"/>
<name>A0ABU1YH73_ROSSA</name>
<evidence type="ECO:0000313" key="2">
    <source>
        <dbReference type="EMBL" id="MDR7268212.1"/>
    </source>
</evidence>
<dbReference type="Proteomes" id="UP001180453">
    <property type="component" value="Unassembled WGS sequence"/>
</dbReference>
<evidence type="ECO:0000313" key="3">
    <source>
        <dbReference type="Proteomes" id="UP001180453"/>
    </source>
</evidence>
<feature type="compositionally biased region" description="Basic and acidic residues" evidence="1">
    <location>
        <begin position="181"/>
        <end position="190"/>
    </location>
</feature>
<feature type="compositionally biased region" description="Low complexity" evidence="1">
    <location>
        <begin position="194"/>
        <end position="227"/>
    </location>
</feature>
<keyword evidence="3" id="KW-1185">Reference proteome</keyword>
<feature type="region of interest" description="Disordered" evidence="1">
    <location>
        <begin position="343"/>
        <end position="365"/>
    </location>
</feature>
<comment type="caution">
    <text evidence="2">The sequence shown here is derived from an EMBL/GenBank/DDBJ whole genome shotgun (WGS) entry which is preliminary data.</text>
</comment>
<organism evidence="2 3">
    <name type="scientific">Roseateles saccharophilus</name>
    <name type="common">Pseudomonas saccharophila</name>
    <dbReference type="NCBI Taxonomy" id="304"/>
    <lineage>
        <taxon>Bacteria</taxon>
        <taxon>Pseudomonadati</taxon>
        <taxon>Pseudomonadota</taxon>
        <taxon>Betaproteobacteria</taxon>
        <taxon>Burkholderiales</taxon>
        <taxon>Sphaerotilaceae</taxon>
        <taxon>Roseateles</taxon>
    </lineage>
</organism>
<sequence length="365" mass="37808">MTLIHGSSVVPRGRPEDSTALQKRLLQDLERQWLDTWGRADQAQAQAASPDEKAAAANEPALSAERAAGVQAESPSIRTKSTSVAVSAERRGLANPAQMEGGGGSEMSGVHAASASRAGDRHLASSEAGMSAMTTDAHRPSDGWTQHVQVRPGEQKSQDAASDTAIAGSGMPQMNTLRHSPQNDHGEAGRALRGPGAACAMPAGNAAEQEASTGVAATSTTTISTATRPGSMPAFAAPTLLPSTEADHGDMEAGKAAPQRMSTTSPDQKPAPRHLMLREVGAQEVLASMRDAQLGSHESQLAAQGLARALMQAGYARVQVVVNGHRELQDVSKGPEDTATVAARRLEAAASETPNSQSARHGNQH</sequence>
<reference evidence="2 3" key="1">
    <citation type="submission" date="2023-07" db="EMBL/GenBank/DDBJ databases">
        <title>Sorghum-associated microbial communities from plants grown in Nebraska, USA.</title>
        <authorList>
            <person name="Schachtman D."/>
        </authorList>
    </citation>
    <scope>NUCLEOTIDE SEQUENCE [LARGE SCALE GENOMIC DNA]</scope>
    <source>
        <strain evidence="2 3">BE314</strain>
    </source>
</reference>
<evidence type="ECO:0000256" key="1">
    <source>
        <dbReference type="SAM" id="MobiDB-lite"/>
    </source>
</evidence>
<gene>
    <name evidence="2" type="ORF">J2X20_000841</name>
</gene>
<feature type="region of interest" description="Disordered" evidence="1">
    <location>
        <begin position="40"/>
        <end position="271"/>
    </location>
</feature>
<feature type="compositionally biased region" description="Polar residues" evidence="1">
    <location>
        <begin position="73"/>
        <end position="85"/>
    </location>
</feature>
<feature type="compositionally biased region" description="Low complexity" evidence="1">
    <location>
        <begin position="55"/>
        <end position="68"/>
    </location>
</feature>
<protein>
    <submittedName>
        <fullName evidence="2">Uncharacterized protein</fullName>
    </submittedName>
</protein>
<feature type="compositionally biased region" description="Low complexity" evidence="1">
    <location>
        <begin position="343"/>
        <end position="353"/>
    </location>
</feature>
<dbReference type="EMBL" id="JAVDXU010000001">
    <property type="protein sequence ID" value="MDR7268212.1"/>
    <property type="molecule type" value="Genomic_DNA"/>
</dbReference>
<accession>A0ABU1YH73</accession>
<dbReference type="RefSeq" id="WP_310261311.1">
    <property type="nucleotide sequence ID" value="NZ_JAVDXU010000001.1"/>
</dbReference>